<feature type="domain" description="SARAH" evidence="7">
    <location>
        <begin position="239"/>
        <end position="286"/>
    </location>
</feature>
<dbReference type="SUPFAM" id="SSF56112">
    <property type="entry name" value="Protein kinase-like (PK-like)"/>
    <property type="match status" value="1"/>
</dbReference>
<dbReference type="GO" id="GO:0005524">
    <property type="term" value="F:ATP binding"/>
    <property type="evidence" value="ECO:0007669"/>
    <property type="project" value="UniProtKB-KW"/>
</dbReference>
<accession>E2AJC0</accession>
<dbReference type="PANTHER" id="PTHR48012">
    <property type="entry name" value="STERILE20-LIKE KINASE, ISOFORM B-RELATED"/>
    <property type="match status" value="1"/>
</dbReference>
<proteinExistence type="predicted"/>
<dbReference type="Gene3D" id="4.10.170.10">
    <property type="entry name" value="p53-like tetramerisation domain"/>
    <property type="match status" value="1"/>
</dbReference>
<evidence type="ECO:0000313" key="8">
    <source>
        <dbReference type="EMBL" id="EFN66441.1"/>
    </source>
</evidence>
<keyword evidence="4 8" id="KW-0418">Kinase</keyword>
<sequence length="293" mass="33582">MIPTKPPPSFREPDQWSPEFIDFVSGCLVKNPEERATATELLQHEFIRNAKQPSILSQMIADAHEIREKQSAHRAHVINNVAIKSQNQTEDSDDCSGTMKPLPDDSRTLVPSHDLPDTGTLVSAMPDLGTMVINSDTDTEATMKRHNTGSVESGKKYRPLFLDHFDKKEAPEIGKGNGQMLGAQNSENANRLELQSPTESQRFQSHLQLQLQNQISHPVPEQPHNNISKFQNVFSERDFEFLKFLSYEELQQRMASLDAEMEREIDELRKRYQTKRQPILDAMDTKRKRQQNF</sequence>
<dbReference type="PANTHER" id="PTHR48012:SF2">
    <property type="entry name" value="STERILE20-LIKE KINASE, ISOFORM B"/>
    <property type="match status" value="1"/>
</dbReference>
<evidence type="ECO:0000313" key="9">
    <source>
        <dbReference type="Proteomes" id="UP000000311"/>
    </source>
</evidence>
<dbReference type="OMA" id="QHRFITN"/>
<keyword evidence="9" id="KW-1185">Reference proteome</keyword>
<dbReference type="InterPro" id="IPR036674">
    <property type="entry name" value="p53_tetramer_sf"/>
</dbReference>
<dbReference type="InterPro" id="IPR024205">
    <property type="entry name" value="Mst1_2_SARAH_domain"/>
</dbReference>
<reference evidence="8 9" key="1">
    <citation type="journal article" date="2010" name="Science">
        <title>Genomic comparison of the ants Camponotus floridanus and Harpegnathos saltator.</title>
        <authorList>
            <person name="Bonasio R."/>
            <person name="Zhang G."/>
            <person name="Ye C."/>
            <person name="Mutti N.S."/>
            <person name="Fang X."/>
            <person name="Qin N."/>
            <person name="Donahue G."/>
            <person name="Yang P."/>
            <person name="Li Q."/>
            <person name="Li C."/>
            <person name="Zhang P."/>
            <person name="Huang Z."/>
            <person name="Berger S.L."/>
            <person name="Reinberg D."/>
            <person name="Wang J."/>
            <person name="Liebig J."/>
        </authorList>
    </citation>
    <scope>NUCLEOTIDE SEQUENCE [LARGE SCALE GENOMIC DNA]</scope>
    <source>
        <strain evidence="9">C129</strain>
    </source>
</reference>
<protein>
    <submittedName>
        <fullName evidence="8">Serine/threonine-protein kinase 3</fullName>
    </submittedName>
</protein>
<organism evidence="9">
    <name type="scientific">Camponotus floridanus</name>
    <name type="common">Florida carpenter ant</name>
    <dbReference type="NCBI Taxonomy" id="104421"/>
    <lineage>
        <taxon>Eukaryota</taxon>
        <taxon>Metazoa</taxon>
        <taxon>Ecdysozoa</taxon>
        <taxon>Arthropoda</taxon>
        <taxon>Hexapoda</taxon>
        <taxon>Insecta</taxon>
        <taxon>Pterygota</taxon>
        <taxon>Neoptera</taxon>
        <taxon>Endopterygota</taxon>
        <taxon>Hymenoptera</taxon>
        <taxon>Apocrita</taxon>
        <taxon>Aculeata</taxon>
        <taxon>Formicoidea</taxon>
        <taxon>Formicidae</taxon>
        <taxon>Formicinae</taxon>
        <taxon>Camponotus</taxon>
    </lineage>
</organism>
<dbReference type="Proteomes" id="UP000000311">
    <property type="component" value="Unassembled WGS sequence"/>
</dbReference>
<dbReference type="GO" id="GO:0004674">
    <property type="term" value="F:protein serine/threonine kinase activity"/>
    <property type="evidence" value="ECO:0007669"/>
    <property type="project" value="UniProtKB-KW"/>
</dbReference>
<dbReference type="GO" id="GO:0005737">
    <property type="term" value="C:cytoplasm"/>
    <property type="evidence" value="ECO:0007669"/>
    <property type="project" value="TreeGrafter"/>
</dbReference>
<dbReference type="AlphaFoldDB" id="E2AJC0"/>
<evidence type="ECO:0000256" key="1">
    <source>
        <dbReference type="ARBA" id="ARBA00022527"/>
    </source>
</evidence>
<dbReference type="EMBL" id="GL439972">
    <property type="protein sequence ID" value="EFN66441.1"/>
    <property type="molecule type" value="Genomic_DNA"/>
</dbReference>
<keyword evidence="3" id="KW-0547">Nucleotide-binding</keyword>
<evidence type="ECO:0000256" key="2">
    <source>
        <dbReference type="ARBA" id="ARBA00022679"/>
    </source>
</evidence>
<dbReference type="FunFam" id="4.10.170.10:FF:000002">
    <property type="entry name" value="serine/threonine-protein kinase 3"/>
    <property type="match status" value="1"/>
</dbReference>
<dbReference type="Gene3D" id="1.10.510.10">
    <property type="entry name" value="Transferase(Phosphotransferase) domain 1"/>
    <property type="match status" value="1"/>
</dbReference>
<dbReference type="OrthoDB" id="8693905at2759"/>
<dbReference type="GO" id="GO:0007165">
    <property type="term" value="P:signal transduction"/>
    <property type="evidence" value="ECO:0007669"/>
    <property type="project" value="InterPro"/>
</dbReference>
<dbReference type="GO" id="GO:0051262">
    <property type="term" value="P:protein tetramerization"/>
    <property type="evidence" value="ECO:0007669"/>
    <property type="project" value="InterPro"/>
</dbReference>
<evidence type="ECO:0000259" key="7">
    <source>
        <dbReference type="PROSITE" id="PS50951"/>
    </source>
</evidence>
<dbReference type="CDD" id="cd21889">
    <property type="entry name" value="SARAH_Hpo"/>
    <property type="match status" value="1"/>
</dbReference>
<dbReference type="InParanoid" id="E2AJC0"/>
<dbReference type="FunCoup" id="E2AJC0">
    <property type="interactions" value="1235"/>
</dbReference>
<dbReference type="InterPro" id="IPR050629">
    <property type="entry name" value="STE20/SPS1-PAK"/>
</dbReference>
<evidence type="ECO:0000256" key="6">
    <source>
        <dbReference type="SAM" id="MobiDB-lite"/>
    </source>
</evidence>
<keyword evidence="2" id="KW-0808">Transferase</keyword>
<evidence type="ECO:0000256" key="3">
    <source>
        <dbReference type="ARBA" id="ARBA00022741"/>
    </source>
</evidence>
<dbReference type="InterPro" id="IPR011524">
    <property type="entry name" value="SARAH_dom"/>
</dbReference>
<keyword evidence="1" id="KW-0723">Serine/threonine-protein kinase</keyword>
<dbReference type="STRING" id="104421.E2AJC0"/>
<gene>
    <name evidence="8" type="ORF">EAG_12590</name>
</gene>
<evidence type="ECO:0000256" key="4">
    <source>
        <dbReference type="ARBA" id="ARBA00022777"/>
    </source>
</evidence>
<dbReference type="PROSITE" id="PS50951">
    <property type="entry name" value="SARAH"/>
    <property type="match status" value="1"/>
</dbReference>
<feature type="region of interest" description="Disordered" evidence="6">
    <location>
        <begin position="85"/>
        <end position="113"/>
    </location>
</feature>
<dbReference type="Pfam" id="PF11629">
    <property type="entry name" value="Mst1_SARAH"/>
    <property type="match status" value="1"/>
</dbReference>
<evidence type="ECO:0000256" key="5">
    <source>
        <dbReference type="ARBA" id="ARBA00022840"/>
    </source>
</evidence>
<keyword evidence="5" id="KW-0067">ATP-binding</keyword>
<name>E2AJC0_CAMFO</name>
<dbReference type="InterPro" id="IPR011009">
    <property type="entry name" value="Kinase-like_dom_sf"/>
</dbReference>